<protein>
    <recommendedName>
        <fullName evidence="4">LTXXQ motif protein</fullName>
    </recommendedName>
</protein>
<gene>
    <name evidence="2" type="ORF">Poly41_57960</name>
</gene>
<proteinExistence type="predicted"/>
<dbReference type="Proteomes" id="UP000319143">
    <property type="component" value="Unassembled WGS sequence"/>
</dbReference>
<dbReference type="EMBL" id="SJPV01000013">
    <property type="protein sequence ID" value="TWU32310.1"/>
    <property type="molecule type" value="Genomic_DNA"/>
</dbReference>
<keyword evidence="3" id="KW-1185">Reference proteome</keyword>
<organism evidence="2 3">
    <name type="scientific">Novipirellula artificiosorum</name>
    <dbReference type="NCBI Taxonomy" id="2528016"/>
    <lineage>
        <taxon>Bacteria</taxon>
        <taxon>Pseudomonadati</taxon>
        <taxon>Planctomycetota</taxon>
        <taxon>Planctomycetia</taxon>
        <taxon>Pirellulales</taxon>
        <taxon>Pirellulaceae</taxon>
        <taxon>Novipirellula</taxon>
    </lineage>
</organism>
<dbReference type="RefSeq" id="WP_146530538.1">
    <property type="nucleotide sequence ID" value="NZ_SJPV01000013.1"/>
</dbReference>
<evidence type="ECO:0000313" key="3">
    <source>
        <dbReference type="Proteomes" id="UP000319143"/>
    </source>
</evidence>
<name>A0A5C6D659_9BACT</name>
<evidence type="ECO:0000313" key="2">
    <source>
        <dbReference type="EMBL" id="TWU32310.1"/>
    </source>
</evidence>
<evidence type="ECO:0008006" key="4">
    <source>
        <dbReference type="Google" id="ProtNLM"/>
    </source>
</evidence>
<dbReference type="AlphaFoldDB" id="A0A5C6D659"/>
<comment type="caution">
    <text evidence="2">The sequence shown here is derived from an EMBL/GenBank/DDBJ whole genome shotgun (WGS) entry which is preliminary data.</text>
</comment>
<feature type="region of interest" description="Disordered" evidence="1">
    <location>
        <begin position="360"/>
        <end position="380"/>
    </location>
</feature>
<accession>A0A5C6D659</accession>
<evidence type="ECO:0000256" key="1">
    <source>
        <dbReference type="SAM" id="MobiDB-lite"/>
    </source>
</evidence>
<sequence length="380" mass="43704">MTKLSEYVKTAGMMKMFRIIGITMILVVGRCVVSRAADEPNFRAMGVPAEISICESADLLSRLQLTGEQQEQLQDVLGDGKARFLTAKSKYEARPAAQQRGPYERRRDNLLRNAISDLLDDGQHQLFHQMLALNFQSPVQASGAFRFNLKLTEKQHEQLHELETQWIQYALEQVPCRYRYPRHTEERDISKYGPLLKYGADVARVAWDFVPRRDEQWNRILTPEQAKRWKQRELQSIFPFAGFDILQMDFRSAREDRKPLDTGTWMDNNVPYLTPPVEALQWSEEQLKSVQKQVRAVSFGSEALPSDPAERAAVLAERQQQVLECMRQIEQIMTAEQRAIFWDLIGEPAAGNRLLQKMKANSEATAGPAKLQPDAVREQR</sequence>
<reference evidence="2 3" key="1">
    <citation type="submission" date="2019-02" db="EMBL/GenBank/DDBJ databases">
        <title>Deep-cultivation of Planctomycetes and their phenomic and genomic characterization uncovers novel biology.</title>
        <authorList>
            <person name="Wiegand S."/>
            <person name="Jogler M."/>
            <person name="Boedeker C."/>
            <person name="Pinto D."/>
            <person name="Vollmers J."/>
            <person name="Rivas-Marin E."/>
            <person name="Kohn T."/>
            <person name="Peeters S.H."/>
            <person name="Heuer A."/>
            <person name="Rast P."/>
            <person name="Oberbeckmann S."/>
            <person name="Bunk B."/>
            <person name="Jeske O."/>
            <person name="Meyerdierks A."/>
            <person name="Storesund J.E."/>
            <person name="Kallscheuer N."/>
            <person name="Luecker S."/>
            <person name="Lage O.M."/>
            <person name="Pohl T."/>
            <person name="Merkel B.J."/>
            <person name="Hornburger P."/>
            <person name="Mueller R.-W."/>
            <person name="Bruemmer F."/>
            <person name="Labrenz M."/>
            <person name="Spormann A.M."/>
            <person name="Op Den Camp H."/>
            <person name="Overmann J."/>
            <person name="Amann R."/>
            <person name="Jetten M.S.M."/>
            <person name="Mascher T."/>
            <person name="Medema M.H."/>
            <person name="Devos D.P."/>
            <person name="Kaster A.-K."/>
            <person name="Ovreas L."/>
            <person name="Rohde M."/>
            <person name="Galperin M.Y."/>
            <person name="Jogler C."/>
        </authorList>
    </citation>
    <scope>NUCLEOTIDE SEQUENCE [LARGE SCALE GENOMIC DNA]</scope>
    <source>
        <strain evidence="2 3">Poly41</strain>
    </source>
</reference>